<feature type="signal peptide" evidence="2">
    <location>
        <begin position="1"/>
        <end position="19"/>
    </location>
</feature>
<dbReference type="PROSITE" id="PS51257">
    <property type="entry name" value="PROKAR_LIPOPROTEIN"/>
    <property type="match status" value="1"/>
</dbReference>
<evidence type="ECO:0000256" key="2">
    <source>
        <dbReference type="SAM" id="SignalP"/>
    </source>
</evidence>
<dbReference type="Pfam" id="PF13204">
    <property type="entry name" value="Apiosidase"/>
    <property type="match status" value="1"/>
</dbReference>
<keyword evidence="2" id="KW-0732">Signal</keyword>
<evidence type="ECO:0000259" key="4">
    <source>
        <dbReference type="Pfam" id="PF13204"/>
    </source>
</evidence>
<dbReference type="InterPro" id="IPR025277">
    <property type="entry name" value="Apiosidase-like_cat_dom"/>
</dbReference>
<reference evidence="5 6" key="1">
    <citation type="submission" date="2021-03" db="EMBL/GenBank/DDBJ databases">
        <title>Aliifodinibius sp. nov., a new bacterium isolated from saline soil.</title>
        <authorList>
            <person name="Galisteo C."/>
            <person name="De La Haba R."/>
            <person name="Sanchez-Porro C."/>
            <person name="Ventosa A."/>
        </authorList>
    </citation>
    <scope>NUCLEOTIDE SEQUENCE [LARGE SCALE GENOMIC DNA]</scope>
    <source>
        <strain evidence="5 6">1BSP15-2V2</strain>
    </source>
</reference>
<dbReference type="PANTHER" id="PTHR37836:SF3">
    <property type="entry name" value="ENDOGLUCANASE"/>
    <property type="match status" value="1"/>
</dbReference>
<gene>
    <name evidence="5" type="ORF">J6I44_00360</name>
</gene>
<evidence type="ECO:0000313" key="5">
    <source>
        <dbReference type="EMBL" id="MCW9705277.1"/>
    </source>
</evidence>
<evidence type="ECO:0000256" key="1">
    <source>
        <dbReference type="SAM" id="MobiDB-lite"/>
    </source>
</evidence>
<feature type="domain" description="Apiosidase-like catalytic" evidence="4">
    <location>
        <begin position="38"/>
        <end position="370"/>
    </location>
</feature>
<keyword evidence="5" id="KW-0378">Hydrolase</keyword>
<feature type="compositionally biased region" description="Basic and acidic residues" evidence="1">
    <location>
        <begin position="442"/>
        <end position="454"/>
    </location>
</feature>
<organism evidence="5 6">
    <name type="scientific">Fodinibius salsisoli</name>
    <dbReference type="NCBI Taxonomy" id="2820877"/>
    <lineage>
        <taxon>Bacteria</taxon>
        <taxon>Pseudomonadati</taxon>
        <taxon>Balneolota</taxon>
        <taxon>Balneolia</taxon>
        <taxon>Balneolales</taxon>
        <taxon>Balneolaceae</taxon>
        <taxon>Fodinibius</taxon>
    </lineage>
</organism>
<protein>
    <submittedName>
        <fullName evidence="5">Glycoside hydrolase family 140 protein</fullName>
    </submittedName>
</protein>
<name>A0ABT3PH79_9BACT</name>
<dbReference type="EMBL" id="JAGGJA010000001">
    <property type="protein sequence ID" value="MCW9705277.1"/>
    <property type="molecule type" value="Genomic_DNA"/>
</dbReference>
<comment type="caution">
    <text evidence="5">The sequence shown here is derived from an EMBL/GenBank/DDBJ whole genome shotgun (WGS) entry which is preliminary data.</text>
</comment>
<dbReference type="Gene3D" id="3.20.20.80">
    <property type="entry name" value="Glycosidases"/>
    <property type="match status" value="1"/>
</dbReference>
<keyword evidence="6" id="KW-1185">Reference proteome</keyword>
<dbReference type="GO" id="GO:0016787">
    <property type="term" value="F:hydrolase activity"/>
    <property type="evidence" value="ECO:0007669"/>
    <property type="project" value="UniProtKB-KW"/>
</dbReference>
<evidence type="ECO:0000259" key="3">
    <source>
        <dbReference type="Pfam" id="PF12904"/>
    </source>
</evidence>
<dbReference type="InterPro" id="IPR017853">
    <property type="entry name" value="GH"/>
</dbReference>
<feature type="domain" description="Putative collagen-binding" evidence="3">
    <location>
        <begin position="374"/>
        <end position="463"/>
    </location>
</feature>
<dbReference type="SUPFAM" id="SSF51445">
    <property type="entry name" value="(Trans)glycosidases"/>
    <property type="match status" value="1"/>
</dbReference>
<dbReference type="Pfam" id="PF12904">
    <property type="entry name" value="Collagen_bind_2"/>
    <property type="match status" value="1"/>
</dbReference>
<accession>A0ABT3PH79</accession>
<dbReference type="Proteomes" id="UP001207918">
    <property type="component" value="Unassembled WGS sequence"/>
</dbReference>
<sequence>MLRYYSLCFLIGMSLAACSTDTPEKNKKDEKMSELKVSENNRYLVDGQGEPFFWLGDTAWLLFTKLNREDALKYLDNRKDKGFNVIQVMAIPSVESANVYGDSAFTSKSVGQPRITEGTEFDDSTAYDYWDHVDYLVEEAAERDLYMALVPVWGNNVKSGNVSREEAGKYAAFMANRYKDKPNIVWLNGGDTFGSDSTATWKIIGNTLNEKDPNHLITFHPRGRKMSSMWFHTEPWLDFNMIQSGHRRYDQDDTELNFGEDNWRYVKMDYEKKPVKPTIDAEPSYEEIPQGLHNPEEPRWKARHVRRYGYWSVFAGAFGYTYGHNAVMQMHEPGVEGAFGVRKAWYNAIDDPGAEQMIHLKELMLSRPFLERMPDASLVVEQGERNDYLAATRGSDYAFIYTYNGREMNIAMGKIDGKEVKATWYSPRDGSEKEIGTYANEGTREFDPPGEKKNGNDWVLILDSV</sequence>
<dbReference type="RefSeq" id="WP_265763940.1">
    <property type="nucleotide sequence ID" value="NZ_JAGGJA010000001.1"/>
</dbReference>
<feature type="chain" id="PRO_5047176145" evidence="2">
    <location>
        <begin position="20"/>
        <end position="465"/>
    </location>
</feature>
<dbReference type="PANTHER" id="PTHR37836">
    <property type="entry name" value="LMO1036 PROTEIN"/>
    <property type="match status" value="1"/>
</dbReference>
<dbReference type="InterPro" id="IPR024749">
    <property type="entry name" value="Collagen-bd_put"/>
</dbReference>
<proteinExistence type="predicted"/>
<evidence type="ECO:0000313" key="6">
    <source>
        <dbReference type="Proteomes" id="UP001207918"/>
    </source>
</evidence>
<feature type="region of interest" description="Disordered" evidence="1">
    <location>
        <begin position="431"/>
        <end position="454"/>
    </location>
</feature>